<name>A0A0F3IJE0_9GAMM</name>
<organism evidence="2 3">
    <name type="scientific">Methylocucumis oryzae</name>
    <dbReference type="NCBI Taxonomy" id="1632867"/>
    <lineage>
        <taxon>Bacteria</taxon>
        <taxon>Pseudomonadati</taxon>
        <taxon>Pseudomonadota</taxon>
        <taxon>Gammaproteobacteria</taxon>
        <taxon>Methylococcales</taxon>
        <taxon>Methylococcaceae</taxon>
        <taxon>Methylocucumis</taxon>
    </lineage>
</organism>
<evidence type="ECO:0000313" key="2">
    <source>
        <dbReference type="EMBL" id="KJV06792.1"/>
    </source>
</evidence>
<feature type="domain" description="FHA" evidence="1">
    <location>
        <begin position="145"/>
        <end position="203"/>
    </location>
</feature>
<protein>
    <recommendedName>
        <fullName evidence="1">FHA domain-containing protein</fullName>
    </recommendedName>
</protein>
<dbReference type="RefSeq" id="WP_045778985.1">
    <property type="nucleotide sequence ID" value="NZ_LAJX01000088.1"/>
</dbReference>
<comment type="caution">
    <text evidence="2">The sequence shown here is derived from an EMBL/GenBank/DDBJ whole genome shotgun (WGS) entry which is preliminary data.</text>
</comment>
<dbReference type="PANTHER" id="PTHR38690:SF1">
    <property type="entry name" value="PROTEASE"/>
    <property type="match status" value="1"/>
</dbReference>
<evidence type="ECO:0000313" key="3">
    <source>
        <dbReference type="Proteomes" id="UP000033684"/>
    </source>
</evidence>
<reference evidence="2 3" key="2">
    <citation type="journal article" date="2016" name="Microb. Ecol.">
        <title>Genome Characteristics of a Novel Type I Methanotroph (Sn10-6) Isolated from a Flooded Indian Rice Field.</title>
        <authorList>
            <person name="Rahalkar M.C."/>
            <person name="Pandit P.S."/>
            <person name="Dhakephalkar P.K."/>
            <person name="Pore S."/>
            <person name="Arora P."/>
            <person name="Kapse N."/>
        </authorList>
    </citation>
    <scope>NUCLEOTIDE SEQUENCE [LARGE SCALE GENOMIC DNA]</scope>
    <source>
        <strain evidence="2 3">Sn10-6</strain>
    </source>
</reference>
<dbReference type="InterPro" id="IPR025263">
    <property type="entry name" value="YhdP_central"/>
</dbReference>
<dbReference type="OrthoDB" id="9762238at2"/>
<gene>
    <name evidence="2" type="ORF">VZ94_09110</name>
</gene>
<dbReference type="EMBL" id="LAJX01000088">
    <property type="protein sequence ID" value="KJV06792.1"/>
    <property type="molecule type" value="Genomic_DNA"/>
</dbReference>
<accession>A0A0F3IJE0</accession>
<evidence type="ECO:0000259" key="1">
    <source>
        <dbReference type="PROSITE" id="PS50006"/>
    </source>
</evidence>
<sequence>MIVHLHRATRLLLFVTLVLTALGLTGARIILSALPHYQTELTDFASQTLGAPVSINRITTGFRGLTPEILIDNISLTDAHTTTTAIKLDDVHISVDLFALVRRQALMPALGLTIKGIKLTLERSADGSIHVHGLPASEGNPDWLFNIGRFSVSDSEIAFIETSKANHVLSLNHADLLLSNDNAQHHLDIQTALNPSYGDALRISAQFTGNPFAANELSGLIYLDAKSLNLAQWLKEQLPASLTLNNGLADIQLWGRLTDAHLQQIAVVSRLQDIALQQGNSQPLNLNRISVTGQWQHLTNLPTPAWQLTVNQLAITPSHTQHPLKPISFHVTVQNSDAQTNIISGQIKQVDLAALTQLIQPFDLAALSPELKVLKQTQLQGQLNNLGFYIDAKQQRYTVKGKFNQLGINHPDLSVQTISGEINGNQHQGQLKLNGKHTIITSPKHLREPLTLTQLNAGINWQRQADGLALTGSAIQIDLPGLTTSTRFQLQLPDDPQAALFTDWLTELSADDVSQLRHYYPALDMDSEDVAWLDRAFVSGQISDGRLSYYGPLNKTIDLGHEPATSTNITPLPELTPDQDAKAQIISSEMVGNGGIFQAHLNIQNLELIYAPDWPTLTEVNGELNFTQRRMEIHASHGYCLGLTASNTVVINEAVGRGKDLAITGQVNGSVANSLNFLQHSPLNDYVGGLIKAIEPEGDTVVDLALNVPMLSEKDPTVLGSAQFNNNRLWIKSIQLPIQRIVGQLKFNEQGIFSDNLKAVVFEQPVKVTIDNKAHSTVINAT</sequence>
<dbReference type="Proteomes" id="UP000033684">
    <property type="component" value="Unassembled WGS sequence"/>
</dbReference>
<dbReference type="InterPro" id="IPR000253">
    <property type="entry name" value="FHA_dom"/>
</dbReference>
<dbReference type="InterPro" id="IPR011836">
    <property type="entry name" value="YhdP"/>
</dbReference>
<dbReference type="PANTHER" id="PTHR38690">
    <property type="entry name" value="PROTEASE-RELATED"/>
    <property type="match status" value="1"/>
</dbReference>
<reference evidence="3" key="1">
    <citation type="submission" date="2015-03" db="EMBL/GenBank/DDBJ databases">
        <title>Draft genome sequence of a novel methanotroph (Sn10-6) isolated from flooded ricefield rhizosphere in India.</title>
        <authorList>
            <person name="Pandit P.S."/>
            <person name="Pore S.D."/>
            <person name="Arora P."/>
            <person name="Kapse N.G."/>
            <person name="Dhakephalkar P.K."/>
            <person name="Rahalkar M.C."/>
        </authorList>
    </citation>
    <scope>NUCLEOTIDE SEQUENCE [LARGE SCALE GENOMIC DNA]</scope>
    <source>
        <strain evidence="3">Sn10-6</strain>
    </source>
</reference>
<keyword evidence="3" id="KW-1185">Reference proteome</keyword>
<proteinExistence type="predicted"/>
<feature type="non-terminal residue" evidence="2">
    <location>
        <position position="782"/>
    </location>
</feature>
<dbReference type="Pfam" id="PF13116">
    <property type="entry name" value="YhdP"/>
    <property type="match status" value="2"/>
</dbReference>
<dbReference type="PROSITE" id="PS50006">
    <property type="entry name" value="FHA_DOMAIN"/>
    <property type="match status" value="1"/>
</dbReference>
<dbReference type="AlphaFoldDB" id="A0A0F3IJE0"/>